<dbReference type="SUPFAM" id="SSF51735">
    <property type="entry name" value="NAD(P)-binding Rossmann-fold domains"/>
    <property type="match status" value="1"/>
</dbReference>
<dbReference type="InterPro" id="IPR036291">
    <property type="entry name" value="NAD(P)-bd_dom_sf"/>
</dbReference>
<reference evidence="3 4" key="1">
    <citation type="submission" date="2021-08" db="EMBL/GenBank/DDBJ databases">
        <title>Draft genome sequence of Spirulina subsalsa with high tolerance to salinity and hype-accumulation of phycocyanin.</title>
        <authorList>
            <person name="Pei H."/>
            <person name="Jiang L."/>
        </authorList>
    </citation>
    <scope>NUCLEOTIDE SEQUENCE [LARGE SCALE GENOMIC DNA]</scope>
    <source>
        <strain evidence="3 4">FACHB-351</strain>
    </source>
</reference>
<dbReference type="PANTHER" id="PTHR42760:SF133">
    <property type="entry name" value="3-OXOACYL-[ACYL-CARRIER-PROTEIN] REDUCTASE"/>
    <property type="match status" value="1"/>
</dbReference>
<dbReference type="PANTHER" id="PTHR42760">
    <property type="entry name" value="SHORT-CHAIN DEHYDROGENASES/REDUCTASES FAMILY MEMBER"/>
    <property type="match status" value="1"/>
</dbReference>
<name>A0ABT3L9V5_9CYAN</name>
<dbReference type="EMBL" id="JAIHOM010000096">
    <property type="protein sequence ID" value="MCW6037899.1"/>
    <property type="molecule type" value="Genomic_DNA"/>
</dbReference>
<comment type="caution">
    <text evidence="3">The sequence shown here is derived from an EMBL/GenBank/DDBJ whole genome shotgun (WGS) entry which is preliminary data.</text>
</comment>
<evidence type="ECO:0000256" key="2">
    <source>
        <dbReference type="ARBA" id="ARBA00023002"/>
    </source>
</evidence>
<accession>A0ABT3L9V5</accession>
<organism evidence="3 4">
    <name type="scientific">Spirulina subsalsa FACHB-351</name>
    <dbReference type="NCBI Taxonomy" id="234711"/>
    <lineage>
        <taxon>Bacteria</taxon>
        <taxon>Bacillati</taxon>
        <taxon>Cyanobacteriota</taxon>
        <taxon>Cyanophyceae</taxon>
        <taxon>Spirulinales</taxon>
        <taxon>Spirulinaceae</taxon>
        <taxon>Spirulina</taxon>
    </lineage>
</organism>
<evidence type="ECO:0000313" key="4">
    <source>
        <dbReference type="Proteomes" id="UP001526426"/>
    </source>
</evidence>
<comment type="similarity">
    <text evidence="1">Belongs to the short-chain dehydrogenases/reductases (SDR) family.</text>
</comment>
<dbReference type="PRINTS" id="PR00080">
    <property type="entry name" value="SDRFAMILY"/>
</dbReference>
<gene>
    <name evidence="3" type="ORF">K4A83_16695</name>
</gene>
<evidence type="ECO:0000313" key="3">
    <source>
        <dbReference type="EMBL" id="MCW6037899.1"/>
    </source>
</evidence>
<sequence>MNKKSFRDSFNLSNKVAIVTGGAGILGRHFCAGLAESGAKVVVVDIQEPKAKDLAQELSQRYKTKAIGIGCDVSQPESVNQMISAVLSEFGEIHILHNNAAAKSDDLDAFFAPFEQYSLDQWRTIMSVNLDGIFLVAQAVGKQMIRQGKGGSVIQTASVYGVIAPDQRIYEGSLYLERQINTPAVYSASKAGVIGLTQYLSTYWAKYGIRVNTLTPGGVESGQNDEFKRRYSNRVPLNRMAHAEEMVGALLYLASDASSYVTGQNIIVDGGLTAW</sequence>
<keyword evidence="2" id="KW-0560">Oxidoreductase</keyword>
<dbReference type="PRINTS" id="PR00081">
    <property type="entry name" value="GDHRDH"/>
</dbReference>
<keyword evidence="4" id="KW-1185">Reference proteome</keyword>
<protein>
    <submittedName>
        <fullName evidence="3">SDR family oxidoreductase</fullName>
    </submittedName>
</protein>
<proteinExistence type="inferred from homology"/>
<dbReference type="Pfam" id="PF13561">
    <property type="entry name" value="adh_short_C2"/>
    <property type="match status" value="1"/>
</dbReference>
<dbReference type="Gene3D" id="3.40.50.720">
    <property type="entry name" value="NAD(P)-binding Rossmann-like Domain"/>
    <property type="match status" value="1"/>
</dbReference>
<dbReference type="RefSeq" id="WP_265265779.1">
    <property type="nucleotide sequence ID" value="NZ_JAIHOM010000096.1"/>
</dbReference>
<dbReference type="InterPro" id="IPR002347">
    <property type="entry name" value="SDR_fam"/>
</dbReference>
<dbReference type="Proteomes" id="UP001526426">
    <property type="component" value="Unassembled WGS sequence"/>
</dbReference>
<evidence type="ECO:0000256" key="1">
    <source>
        <dbReference type="ARBA" id="ARBA00006484"/>
    </source>
</evidence>